<accession>A0ABV2ZYG0</accession>
<evidence type="ECO:0000313" key="3">
    <source>
        <dbReference type="Proteomes" id="UP001550739"/>
    </source>
</evidence>
<reference evidence="2 3" key="1">
    <citation type="submission" date="2024-06" db="EMBL/GenBank/DDBJ databases">
        <title>The Natural Products Discovery Center: Release of the First 8490 Sequenced Strains for Exploring Actinobacteria Biosynthetic Diversity.</title>
        <authorList>
            <person name="Kalkreuter E."/>
            <person name="Kautsar S.A."/>
            <person name="Yang D."/>
            <person name="Bader C.D."/>
            <person name="Teijaro C.N."/>
            <person name="Fluegel L."/>
            <person name="Davis C.M."/>
            <person name="Simpson J.R."/>
            <person name="Lauterbach L."/>
            <person name="Steele A.D."/>
            <person name="Gui C."/>
            <person name="Meng S."/>
            <person name="Li G."/>
            <person name="Viehrig K."/>
            <person name="Ye F."/>
            <person name="Su P."/>
            <person name="Kiefer A.F."/>
            <person name="Nichols A."/>
            <person name="Cepeda A.J."/>
            <person name="Yan W."/>
            <person name="Fan B."/>
            <person name="Jiang Y."/>
            <person name="Adhikari A."/>
            <person name="Zheng C.-J."/>
            <person name="Schuster L."/>
            <person name="Cowan T.M."/>
            <person name="Smanski M.J."/>
            <person name="Chevrette M.G."/>
            <person name="De Carvalho L.P.S."/>
            <person name="Shen B."/>
        </authorList>
    </citation>
    <scope>NUCLEOTIDE SEQUENCE [LARGE SCALE GENOMIC DNA]</scope>
    <source>
        <strain evidence="2 3">NPDC033843</strain>
    </source>
</reference>
<dbReference type="EMBL" id="JBEZVE010000046">
    <property type="protein sequence ID" value="MEU3787586.1"/>
    <property type="molecule type" value="Genomic_DNA"/>
</dbReference>
<dbReference type="InterPro" id="IPR047589">
    <property type="entry name" value="DUF11_rpt"/>
</dbReference>
<evidence type="ECO:0000313" key="2">
    <source>
        <dbReference type="EMBL" id="MEU3787586.1"/>
    </source>
</evidence>
<gene>
    <name evidence="2" type="ORF">AB0E89_44940</name>
</gene>
<name>A0ABV2ZYG0_9ACTN</name>
<feature type="domain" description="DUF11" evidence="1">
    <location>
        <begin position="468"/>
        <end position="567"/>
    </location>
</feature>
<keyword evidence="3" id="KW-1185">Reference proteome</keyword>
<dbReference type="RefSeq" id="WP_361710247.1">
    <property type="nucleotide sequence ID" value="NZ_JBEZVE010000046.1"/>
</dbReference>
<sequence length="603" mass="64422">MKDPVIQKSVKRRAAVPVNVSFDGIGSNNYNVPTEPPDPNASVGTTQIVETVNFAYAVYSKTGATIMGPTNTNTLWAGFGGPCETTNNGDAVVRWDSLAGRWVITQFANADSPTGPYYECVAVSTSSDATGTFNRYDFAYQNFNDYPKLSVWPDAYYVTYNTFTNATGPFLGAKVCAWDRARMLTGAAATQQCFDTDAAHGGLLGADLDGSTPPPAGEPETLVGLDTNSTLAYWKFRVDWTTPSNSTFTGPSTLPVAPYAAACNGYVRHQCIPQGGTAQTLESLGDRAMFRLAYRNFGDHESLVVNHSVQAGASTGVRWYELRLVGGNPTVYQQGTYAPDATHRWMGSTAQDRVGDMAVGYSQSSDATFPSIRFTGRLAGDPLGTLPLGETTAQAGGGSQTNGTPCGNNCGPARWGDYTSMAIDPSDDCTFWYTNQYQPATGVGNWHTRIASFRLSNCTVAARPHLTIAKSHGREFTQGRTGVYTIRVGNSGPGSTNGTTVSVRDTLPAGLTARSISGTGWTCTRATLTCTRSDILAAGATYPRITLKVEASCRANHHVINYATVTGGGAPTTHTAADATVVNRNKHCHERPHKHHGHTHHNQ</sequence>
<dbReference type="Pfam" id="PF01345">
    <property type="entry name" value="DUF11"/>
    <property type="match status" value="1"/>
</dbReference>
<dbReference type="InterPro" id="IPR001434">
    <property type="entry name" value="OmcB-like_DUF11"/>
</dbReference>
<dbReference type="NCBIfam" id="TIGR01451">
    <property type="entry name" value="B_ant_repeat"/>
    <property type="match status" value="1"/>
</dbReference>
<proteinExistence type="predicted"/>
<organism evidence="2 3">
    <name type="scientific">Streptomyces sp. 900129855</name>
    <dbReference type="NCBI Taxonomy" id="3155129"/>
    <lineage>
        <taxon>Bacteria</taxon>
        <taxon>Bacillati</taxon>
        <taxon>Actinomycetota</taxon>
        <taxon>Actinomycetes</taxon>
        <taxon>Kitasatosporales</taxon>
        <taxon>Streptomycetaceae</taxon>
        <taxon>Streptomyces</taxon>
    </lineage>
</organism>
<comment type="caution">
    <text evidence="2">The sequence shown here is derived from an EMBL/GenBank/DDBJ whole genome shotgun (WGS) entry which is preliminary data.</text>
</comment>
<dbReference type="Proteomes" id="UP001550739">
    <property type="component" value="Unassembled WGS sequence"/>
</dbReference>
<evidence type="ECO:0000259" key="1">
    <source>
        <dbReference type="Pfam" id="PF01345"/>
    </source>
</evidence>
<protein>
    <recommendedName>
        <fullName evidence="1">DUF11 domain-containing protein</fullName>
    </recommendedName>
</protein>